<comment type="caution">
    <text evidence="10">The sequence shown here is derived from an EMBL/GenBank/DDBJ whole genome shotgun (WGS) entry which is preliminary data.</text>
</comment>
<feature type="region of interest" description="Disordered" evidence="7">
    <location>
        <begin position="15"/>
        <end position="75"/>
    </location>
</feature>
<dbReference type="Pfam" id="PF00176">
    <property type="entry name" value="SNF2-rel_dom"/>
    <property type="match status" value="1"/>
</dbReference>
<name>A0AAD7L6P0_QUISA</name>
<accession>A0AAD7L6P0</accession>
<feature type="compositionally biased region" description="Basic and acidic residues" evidence="7">
    <location>
        <begin position="209"/>
        <end position="233"/>
    </location>
</feature>
<evidence type="ECO:0000313" key="11">
    <source>
        <dbReference type="Proteomes" id="UP001163823"/>
    </source>
</evidence>
<reference evidence="10" key="1">
    <citation type="journal article" date="2023" name="Science">
        <title>Elucidation of the pathway for biosynthesis of saponin adjuvants from the soapbark tree.</title>
        <authorList>
            <person name="Reed J."/>
            <person name="Orme A."/>
            <person name="El-Demerdash A."/>
            <person name="Owen C."/>
            <person name="Martin L.B.B."/>
            <person name="Misra R.C."/>
            <person name="Kikuchi S."/>
            <person name="Rejzek M."/>
            <person name="Martin A.C."/>
            <person name="Harkess A."/>
            <person name="Leebens-Mack J."/>
            <person name="Louveau T."/>
            <person name="Stephenson M.J."/>
            <person name="Osbourn A."/>
        </authorList>
    </citation>
    <scope>NUCLEOTIDE SEQUENCE</scope>
    <source>
        <strain evidence="10">S10</strain>
    </source>
</reference>
<proteinExistence type="predicted"/>
<dbReference type="GO" id="GO:0005524">
    <property type="term" value="F:ATP binding"/>
    <property type="evidence" value="ECO:0007669"/>
    <property type="project" value="UniProtKB-KW"/>
</dbReference>
<feature type="compositionally biased region" description="Basic residues" evidence="7">
    <location>
        <begin position="351"/>
        <end position="362"/>
    </location>
</feature>
<evidence type="ECO:0000256" key="2">
    <source>
        <dbReference type="ARBA" id="ARBA00022741"/>
    </source>
</evidence>
<comment type="subcellular location">
    <subcellularLocation>
        <location evidence="1">Nucleus</location>
    </subcellularLocation>
</comment>
<dbReference type="PANTHER" id="PTHR45821">
    <property type="entry name" value="SNF2 DOMAIN-CONTAINING PROTEIN CLASSY 2-RELATED"/>
    <property type="match status" value="1"/>
</dbReference>
<keyword evidence="11" id="KW-1185">Reference proteome</keyword>
<organism evidence="10 11">
    <name type="scientific">Quillaja saponaria</name>
    <name type="common">Soap bark tree</name>
    <dbReference type="NCBI Taxonomy" id="32244"/>
    <lineage>
        <taxon>Eukaryota</taxon>
        <taxon>Viridiplantae</taxon>
        <taxon>Streptophyta</taxon>
        <taxon>Embryophyta</taxon>
        <taxon>Tracheophyta</taxon>
        <taxon>Spermatophyta</taxon>
        <taxon>Magnoliopsida</taxon>
        <taxon>eudicotyledons</taxon>
        <taxon>Gunneridae</taxon>
        <taxon>Pentapetalae</taxon>
        <taxon>rosids</taxon>
        <taxon>fabids</taxon>
        <taxon>Fabales</taxon>
        <taxon>Quillajaceae</taxon>
        <taxon>Quillaja</taxon>
    </lineage>
</organism>
<feature type="region of interest" description="Disordered" evidence="7">
    <location>
        <begin position="320"/>
        <end position="386"/>
    </location>
</feature>
<dbReference type="GO" id="GO:0080188">
    <property type="term" value="P:gene silencing by siRNA-directed DNA methylation"/>
    <property type="evidence" value="ECO:0007669"/>
    <property type="project" value="InterPro"/>
</dbReference>
<dbReference type="Gene3D" id="3.40.50.300">
    <property type="entry name" value="P-loop containing nucleotide triphosphate hydrolases"/>
    <property type="match status" value="1"/>
</dbReference>
<dbReference type="Gene3D" id="3.40.50.10810">
    <property type="entry name" value="Tandem AAA-ATPase domain"/>
    <property type="match status" value="1"/>
</dbReference>
<dbReference type="PANTHER" id="PTHR45821:SF5">
    <property type="entry name" value="SNF2 DOMAIN-CONTAINING PROTEIN CLASSY 4"/>
    <property type="match status" value="1"/>
</dbReference>
<evidence type="ECO:0000259" key="9">
    <source>
        <dbReference type="PROSITE" id="PS51194"/>
    </source>
</evidence>
<dbReference type="InterPro" id="IPR001650">
    <property type="entry name" value="Helicase_C-like"/>
</dbReference>
<gene>
    <name evidence="10" type="ORF">O6P43_024431</name>
</gene>
<evidence type="ECO:0000256" key="4">
    <source>
        <dbReference type="ARBA" id="ARBA00022806"/>
    </source>
</evidence>
<keyword evidence="6" id="KW-0539">Nucleus</keyword>
<feature type="compositionally biased region" description="Basic and acidic residues" evidence="7">
    <location>
        <begin position="15"/>
        <end position="31"/>
    </location>
</feature>
<evidence type="ECO:0000256" key="1">
    <source>
        <dbReference type="ARBA" id="ARBA00004123"/>
    </source>
</evidence>
<dbReference type="SMART" id="SM00487">
    <property type="entry name" value="DEXDc"/>
    <property type="match status" value="1"/>
</dbReference>
<sequence length="1300" mass="146621">MYCVAKRTRKGRAVIEKENLERKKQMEKKNGGESASALGPRRWSEKGNGVLGSQKSGTNCRTRSFSVSVSHGDEEGRMQKVDEGAFAEQGSFGANNVGEPVMGFGQSEDFDSVEVGDSDGGSDVEIIGERDEGSIGSVEILALSSESDEASIMEDEDHEVITSGKIMDEASPIVYEAQMSNDAIDDVVCASFTEMEKFTSGEDQNNLDGMEKGGENSQEKEEKEEAAKRDVTKRGRRKRVEIVEVELKRRKYGLDIFVGADDEIDGVNNTRDDSVNVNQGCKYVAQRTRSRFVSKLGKRNTKLGTLSHPLCVDEEEQGVSCEPDHCDVGDEPEKEQEVSSGPDDCDEPIHSGRKRKSIKKKSGSCNGGGTRRFGEKKSHTHKRDDNACVEEVQGKLELRKLTKKKLIPQIAETSIPSTFPFEIEEPTVAEISESDKRLNPLWTDLYSGLRSTENDTAHTAKQVGNGYNQSTEHEADTDNHCCQGDHHLIHDEEIITGCKLGEGKSITHKRNDNAYMKKVQGKQDLGNSKKKECIRAPTNCVNQFLLNSISLTDQMPLEELVCEDGEKNPPVTETAIPSTFPFEIEESAPSGKSDSESELDPLWAELHNGLRSCETDSVHTAKVGNGYDQSRKRKGDIGTRYCQGDHHLILDEEIGILCKYCSYVKWETEYISPPFYKNPCGKSDWREPCTADKSIFRELQHHSSGCDAHSGMYTHAYTEGSVWDIIPGVKNNMFSHQCEAFEFIWSHIAGGIHLDELKKQTTLAGGSGCIISHAPGTGKTRLTIGFLQTYMKLYPTCKPIIIAPTNMLLTWEEEFNKWKVDIPFHNLNKDELSHKENEKVVSLLRQHKHLKHDVSIIRNAKLYSWKKDKSILGISYQLFKQLAGEDTYNTDVSRALLELPDILVLDEGHNPRNDQTCIWQALSKIQTKRRIILSGTPFQNNFDELYNTLRLANPNFASMITSRCHWDLYRKNVWTKNETKRKWASLTNLIGKVHDDVQKRYIVTQIKDLIHPFVHVHRGDVLKESLPGLKDLVVILKPTQLQNELLEDIKEERKTIGGSHSLKLEYRESLTSVHPSLLPVPKLEDELEKLRLNPEVGVKTKFLMELVRLSEVRNEKVLVFSQFIDPLILIKNMLESHFSWTEGKEVLQMDGSISSKLRQTLMKSFNDLKSETRVLLASTKACSEGISLIGASRVVLLDVVWNPSVERQAISRAYRIGQTKVVYVYHLITSGTRDEIKYKCQAEKDQFSELVFFCSDMAGHRRPNISSADLEDKILEVMVQHKNHKNMFEKIDLRKESGLI</sequence>
<keyword evidence="5" id="KW-0067">ATP-binding</keyword>
<evidence type="ECO:0000313" key="10">
    <source>
        <dbReference type="EMBL" id="KAJ7952608.1"/>
    </source>
</evidence>
<dbReference type="GO" id="GO:0004386">
    <property type="term" value="F:helicase activity"/>
    <property type="evidence" value="ECO:0007669"/>
    <property type="project" value="UniProtKB-KW"/>
</dbReference>
<evidence type="ECO:0000256" key="5">
    <source>
        <dbReference type="ARBA" id="ARBA00022840"/>
    </source>
</evidence>
<dbReference type="SMART" id="SM00490">
    <property type="entry name" value="HELICc"/>
    <property type="match status" value="1"/>
</dbReference>
<dbReference type="InterPro" id="IPR027417">
    <property type="entry name" value="P-loop_NTPase"/>
</dbReference>
<keyword evidence="4" id="KW-0347">Helicase</keyword>
<feature type="domain" description="Helicase C-terminal" evidence="9">
    <location>
        <begin position="1101"/>
        <end position="1258"/>
    </location>
</feature>
<dbReference type="PROSITE" id="PS51194">
    <property type="entry name" value="HELICASE_CTER"/>
    <property type="match status" value="1"/>
</dbReference>
<feature type="compositionally biased region" description="Polar residues" evidence="7">
    <location>
        <begin position="51"/>
        <end position="69"/>
    </location>
</feature>
<evidence type="ECO:0000256" key="3">
    <source>
        <dbReference type="ARBA" id="ARBA00022801"/>
    </source>
</evidence>
<evidence type="ECO:0000256" key="6">
    <source>
        <dbReference type="ARBA" id="ARBA00023242"/>
    </source>
</evidence>
<dbReference type="InterPro" id="IPR000330">
    <property type="entry name" value="SNF2_N"/>
</dbReference>
<keyword evidence="2" id="KW-0547">Nucleotide-binding</keyword>
<dbReference type="InterPro" id="IPR038718">
    <property type="entry name" value="SNF2-like_sf"/>
</dbReference>
<dbReference type="InterPro" id="IPR049730">
    <property type="entry name" value="SNF2/RAD54-like_C"/>
</dbReference>
<dbReference type="GO" id="GO:0016787">
    <property type="term" value="F:hydrolase activity"/>
    <property type="evidence" value="ECO:0007669"/>
    <property type="project" value="UniProtKB-KW"/>
</dbReference>
<feature type="compositionally biased region" description="Basic and acidic residues" evidence="7">
    <location>
        <begin position="372"/>
        <end position="386"/>
    </location>
</feature>
<evidence type="ECO:0000256" key="7">
    <source>
        <dbReference type="SAM" id="MobiDB-lite"/>
    </source>
</evidence>
<feature type="region of interest" description="Disordered" evidence="7">
    <location>
        <begin position="199"/>
        <end position="235"/>
    </location>
</feature>
<dbReference type="GO" id="GO:0005634">
    <property type="term" value="C:nucleus"/>
    <property type="evidence" value="ECO:0007669"/>
    <property type="project" value="UniProtKB-SubCell"/>
</dbReference>
<dbReference type="Pfam" id="PF00271">
    <property type="entry name" value="Helicase_C"/>
    <property type="match status" value="1"/>
</dbReference>
<keyword evidence="3" id="KW-0378">Hydrolase</keyword>
<dbReference type="EMBL" id="JARAOO010000010">
    <property type="protein sequence ID" value="KAJ7952608.1"/>
    <property type="molecule type" value="Genomic_DNA"/>
</dbReference>
<dbReference type="Proteomes" id="UP001163823">
    <property type="component" value="Chromosome 10"/>
</dbReference>
<dbReference type="InterPro" id="IPR044567">
    <property type="entry name" value="CLSY/DRD1"/>
</dbReference>
<feature type="domain" description="Helicase ATP-binding" evidence="8">
    <location>
        <begin position="760"/>
        <end position="955"/>
    </location>
</feature>
<dbReference type="CDD" id="cd18793">
    <property type="entry name" value="SF2_C_SNF"/>
    <property type="match status" value="1"/>
</dbReference>
<dbReference type="SUPFAM" id="SSF52540">
    <property type="entry name" value="P-loop containing nucleoside triphosphate hydrolases"/>
    <property type="match status" value="2"/>
</dbReference>
<evidence type="ECO:0000259" key="8">
    <source>
        <dbReference type="PROSITE" id="PS51192"/>
    </source>
</evidence>
<dbReference type="PROSITE" id="PS51192">
    <property type="entry name" value="HELICASE_ATP_BIND_1"/>
    <property type="match status" value="1"/>
</dbReference>
<dbReference type="InterPro" id="IPR014001">
    <property type="entry name" value="Helicase_ATP-bd"/>
</dbReference>
<protein>
    <submittedName>
        <fullName evidence="10">SNF2 domain-containing protein CLASSY 4-like</fullName>
    </submittedName>
</protein>